<sequence length="297" mass="32348">MYSYRYPSDRSLRAFSRKVYVTVPHQKRQESDVLAKGTHLLTHRFSGRLIEPRSIDLDVGDPVEANKVALEAENDENEGQTSKSGEDQLALHTSDTSDISNHLGDAQGLQIDKSDDDDDCSHARMPHEGARAIGSSGRGASSRNSQSPLINALGCSTGLKPGFNVTPLLPSDSATRKTVEHTDSRPDTPSKSLICPISLSASETCFWTRTLKAPLRDDADSYYVTSDSCRTHVVHGIEVEQRGDRREVKEAADLTPSDAFVTHVMDASITAVESAYINAMPKLILKSGGRPARNVSI</sequence>
<keyword evidence="3" id="KW-1185">Reference proteome</keyword>
<organism evidence="2 3">
    <name type="scientific">Amanita muscaria (strain Koide BX008)</name>
    <dbReference type="NCBI Taxonomy" id="946122"/>
    <lineage>
        <taxon>Eukaryota</taxon>
        <taxon>Fungi</taxon>
        <taxon>Dikarya</taxon>
        <taxon>Basidiomycota</taxon>
        <taxon>Agaricomycotina</taxon>
        <taxon>Agaricomycetes</taxon>
        <taxon>Agaricomycetidae</taxon>
        <taxon>Agaricales</taxon>
        <taxon>Pluteineae</taxon>
        <taxon>Amanitaceae</taxon>
        <taxon>Amanita</taxon>
    </lineage>
</organism>
<feature type="compositionally biased region" description="Basic and acidic residues" evidence="1">
    <location>
        <begin position="120"/>
        <end position="130"/>
    </location>
</feature>
<dbReference type="Proteomes" id="UP000054549">
    <property type="component" value="Unassembled WGS sequence"/>
</dbReference>
<feature type="compositionally biased region" description="Basic and acidic residues" evidence="1">
    <location>
        <begin position="174"/>
        <end position="188"/>
    </location>
</feature>
<proteinExistence type="predicted"/>
<gene>
    <name evidence="2" type="ORF">M378DRAFT_1053504</name>
</gene>
<feature type="region of interest" description="Disordered" evidence="1">
    <location>
        <begin position="108"/>
        <end position="147"/>
    </location>
</feature>
<evidence type="ECO:0000313" key="3">
    <source>
        <dbReference type="Proteomes" id="UP000054549"/>
    </source>
</evidence>
<evidence type="ECO:0000256" key="1">
    <source>
        <dbReference type="SAM" id="MobiDB-lite"/>
    </source>
</evidence>
<evidence type="ECO:0000313" key="2">
    <source>
        <dbReference type="EMBL" id="KIL54534.1"/>
    </source>
</evidence>
<dbReference type="HOGENOM" id="CLU_936810_0_0_1"/>
<dbReference type="EMBL" id="KN818711">
    <property type="protein sequence ID" value="KIL54534.1"/>
    <property type="molecule type" value="Genomic_DNA"/>
</dbReference>
<accession>A0A0C2SKV1</accession>
<feature type="compositionally biased region" description="Low complexity" evidence="1">
    <location>
        <begin position="131"/>
        <end position="143"/>
    </location>
</feature>
<protein>
    <submittedName>
        <fullName evidence="2">Uncharacterized protein</fullName>
    </submittedName>
</protein>
<dbReference type="InParanoid" id="A0A0C2SKV1"/>
<reference evidence="2 3" key="1">
    <citation type="submission" date="2014-04" db="EMBL/GenBank/DDBJ databases">
        <title>Evolutionary Origins and Diversification of the Mycorrhizal Mutualists.</title>
        <authorList>
            <consortium name="DOE Joint Genome Institute"/>
            <consortium name="Mycorrhizal Genomics Consortium"/>
            <person name="Kohler A."/>
            <person name="Kuo A."/>
            <person name="Nagy L.G."/>
            <person name="Floudas D."/>
            <person name="Copeland A."/>
            <person name="Barry K.W."/>
            <person name="Cichocki N."/>
            <person name="Veneault-Fourrey C."/>
            <person name="LaButti K."/>
            <person name="Lindquist E.A."/>
            <person name="Lipzen A."/>
            <person name="Lundell T."/>
            <person name="Morin E."/>
            <person name="Murat C."/>
            <person name="Riley R."/>
            <person name="Ohm R."/>
            <person name="Sun H."/>
            <person name="Tunlid A."/>
            <person name="Henrissat B."/>
            <person name="Grigoriev I.V."/>
            <person name="Hibbett D.S."/>
            <person name="Martin F."/>
        </authorList>
    </citation>
    <scope>NUCLEOTIDE SEQUENCE [LARGE SCALE GENOMIC DNA]</scope>
    <source>
        <strain evidence="2 3">Koide BX008</strain>
    </source>
</reference>
<dbReference type="AlphaFoldDB" id="A0A0C2SKV1"/>
<name>A0A0C2SKV1_AMAMK</name>
<feature type="region of interest" description="Disordered" evidence="1">
    <location>
        <begin position="168"/>
        <end position="190"/>
    </location>
</feature>